<accession>A0AAD4C063</accession>
<dbReference type="Proteomes" id="UP001194468">
    <property type="component" value="Unassembled WGS sequence"/>
</dbReference>
<proteinExistence type="predicted"/>
<dbReference type="EMBL" id="WHUW01000007">
    <property type="protein sequence ID" value="KAF8443903.1"/>
    <property type="molecule type" value="Genomic_DNA"/>
</dbReference>
<gene>
    <name evidence="1" type="ORF">L210DRAFT_952882</name>
</gene>
<evidence type="ECO:0000313" key="2">
    <source>
        <dbReference type="Proteomes" id="UP001194468"/>
    </source>
</evidence>
<name>A0AAD4C063_BOLED</name>
<comment type="caution">
    <text evidence="1">The sequence shown here is derived from an EMBL/GenBank/DDBJ whole genome shotgun (WGS) entry which is preliminary data.</text>
</comment>
<dbReference type="AlphaFoldDB" id="A0AAD4C063"/>
<reference evidence="1" key="2">
    <citation type="journal article" date="2020" name="Nat. Commun.">
        <title>Large-scale genome sequencing of mycorrhizal fungi provides insights into the early evolution of symbiotic traits.</title>
        <authorList>
            <person name="Miyauchi S."/>
            <person name="Kiss E."/>
            <person name="Kuo A."/>
            <person name="Drula E."/>
            <person name="Kohler A."/>
            <person name="Sanchez-Garcia M."/>
            <person name="Morin E."/>
            <person name="Andreopoulos B."/>
            <person name="Barry K.W."/>
            <person name="Bonito G."/>
            <person name="Buee M."/>
            <person name="Carver A."/>
            <person name="Chen C."/>
            <person name="Cichocki N."/>
            <person name="Clum A."/>
            <person name="Culley D."/>
            <person name="Crous P.W."/>
            <person name="Fauchery L."/>
            <person name="Girlanda M."/>
            <person name="Hayes R.D."/>
            <person name="Keri Z."/>
            <person name="LaButti K."/>
            <person name="Lipzen A."/>
            <person name="Lombard V."/>
            <person name="Magnuson J."/>
            <person name="Maillard F."/>
            <person name="Murat C."/>
            <person name="Nolan M."/>
            <person name="Ohm R.A."/>
            <person name="Pangilinan J."/>
            <person name="Pereira M.F."/>
            <person name="Perotto S."/>
            <person name="Peter M."/>
            <person name="Pfister S."/>
            <person name="Riley R."/>
            <person name="Sitrit Y."/>
            <person name="Stielow J.B."/>
            <person name="Szollosi G."/>
            <person name="Zifcakova L."/>
            <person name="Stursova M."/>
            <person name="Spatafora J.W."/>
            <person name="Tedersoo L."/>
            <person name="Vaario L.M."/>
            <person name="Yamada A."/>
            <person name="Yan M."/>
            <person name="Wang P."/>
            <person name="Xu J."/>
            <person name="Bruns T."/>
            <person name="Baldrian P."/>
            <person name="Vilgalys R."/>
            <person name="Dunand C."/>
            <person name="Henrissat B."/>
            <person name="Grigoriev I.V."/>
            <person name="Hibbett D."/>
            <person name="Nagy L.G."/>
            <person name="Martin F.M."/>
        </authorList>
    </citation>
    <scope>NUCLEOTIDE SEQUENCE</scope>
    <source>
        <strain evidence="1">BED1</strain>
    </source>
</reference>
<evidence type="ECO:0000313" key="1">
    <source>
        <dbReference type="EMBL" id="KAF8443903.1"/>
    </source>
</evidence>
<keyword evidence="2" id="KW-1185">Reference proteome</keyword>
<reference evidence="1" key="1">
    <citation type="submission" date="2019-10" db="EMBL/GenBank/DDBJ databases">
        <authorList>
            <consortium name="DOE Joint Genome Institute"/>
            <person name="Kuo A."/>
            <person name="Miyauchi S."/>
            <person name="Kiss E."/>
            <person name="Drula E."/>
            <person name="Kohler A."/>
            <person name="Sanchez-Garcia M."/>
            <person name="Andreopoulos B."/>
            <person name="Barry K.W."/>
            <person name="Bonito G."/>
            <person name="Buee M."/>
            <person name="Carver A."/>
            <person name="Chen C."/>
            <person name="Cichocki N."/>
            <person name="Clum A."/>
            <person name="Culley D."/>
            <person name="Crous P.W."/>
            <person name="Fauchery L."/>
            <person name="Girlanda M."/>
            <person name="Hayes R."/>
            <person name="Keri Z."/>
            <person name="LaButti K."/>
            <person name="Lipzen A."/>
            <person name="Lombard V."/>
            <person name="Magnuson J."/>
            <person name="Maillard F."/>
            <person name="Morin E."/>
            <person name="Murat C."/>
            <person name="Nolan M."/>
            <person name="Ohm R."/>
            <person name="Pangilinan J."/>
            <person name="Pereira M."/>
            <person name="Perotto S."/>
            <person name="Peter M."/>
            <person name="Riley R."/>
            <person name="Sitrit Y."/>
            <person name="Stielow B."/>
            <person name="Szollosi G."/>
            <person name="Zifcakova L."/>
            <person name="Stursova M."/>
            <person name="Spatafora J.W."/>
            <person name="Tedersoo L."/>
            <person name="Vaario L.-M."/>
            <person name="Yamada A."/>
            <person name="Yan M."/>
            <person name="Wang P."/>
            <person name="Xu J."/>
            <person name="Bruns T."/>
            <person name="Baldrian P."/>
            <person name="Vilgalys R."/>
            <person name="Henrissat B."/>
            <person name="Grigoriev I.V."/>
            <person name="Hibbett D."/>
            <person name="Nagy L.G."/>
            <person name="Martin F.M."/>
        </authorList>
    </citation>
    <scope>NUCLEOTIDE SEQUENCE</scope>
    <source>
        <strain evidence="1">BED1</strain>
    </source>
</reference>
<organism evidence="1 2">
    <name type="scientific">Boletus edulis BED1</name>
    <dbReference type="NCBI Taxonomy" id="1328754"/>
    <lineage>
        <taxon>Eukaryota</taxon>
        <taxon>Fungi</taxon>
        <taxon>Dikarya</taxon>
        <taxon>Basidiomycota</taxon>
        <taxon>Agaricomycotina</taxon>
        <taxon>Agaricomycetes</taxon>
        <taxon>Agaricomycetidae</taxon>
        <taxon>Boletales</taxon>
        <taxon>Boletineae</taxon>
        <taxon>Boletaceae</taxon>
        <taxon>Boletoideae</taxon>
        <taxon>Boletus</taxon>
    </lineage>
</organism>
<sequence>MDCDAVGHDAARVKPQCDVRTSDVGERRALSSRRHLVARPRLFQRARHTLPPFSFRCLATHFPWVWSTRTRLPCTCACEAFPPALAAHALPGKSGSPEERSALLPIHSLSRPSTPSQPPPLVGLGECLRSSDLLIM</sequence>
<protein>
    <submittedName>
        <fullName evidence="1">Uncharacterized protein</fullName>
    </submittedName>
</protein>